<name>A0ABY7HL43_9GAMM</name>
<feature type="region of interest" description="Disordered" evidence="2">
    <location>
        <begin position="1458"/>
        <end position="1481"/>
    </location>
</feature>
<reference evidence="3" key="1">
    <citation type="submission" date="2022-12" db="EMBL/GenBank/DDBJ databases">
        <title>Complete genome sequence of an Australian strain of Rouxiella badensis DAR84756 and resolution of the R. badensis DSM100043 and R. chamberiensis DSM28324 genomes.</title>
        <authorList>
            <person name="Paul S."/>
            <person name="Anderson P.J."/>
            <person name="Maynard G."/>
            <person name="Dyall-Smith M."/>
            <person name="Kudinha T."/>
        </authorList>
    </citation>
    <scope>NUCLEOTIDE SEQUENCE</scope>
    <source>
        <strain evidence="3">DSM 28324</strain>
    </source>
</reference>
<evidence type="ECO:0000256" key="2">
    <source>
        <dbReference type="SAM" id="MobiDB-lite"/>
    </source>
</evidence>
<feature type="compositionally biased region" description="Polar residues" evidence="2">
    <location>
        <begin position="1471"/>
        <end position="1481"/>
    </location>
</feature>
<protein>
    <submittedName>
        <fullName evidence="3">Uncharacterized protein</fullName>
    </submittedName>
</protein>
<feature type="region of interest" description="Disordered" evidence="2">
    <location>
        <begin position="916"/>
        <end position="944"/>
    </location>
</feature>
<keyword evidence="4" id="KW-1185">Reference proteome</keyword>
<feature type="coiled-coil region" evidence="1">
    <location>
        <begin position="1356"/>
        <end position="1393"/>
    </location>
</feature>
<keyword evidence="1" id="KW-0175">Coiled coil</keyword>
<dbReference type="EMBL" id="CP114058">
    <property type="protein sequence ID" value="WAT00108.1"/>
    <property type="molecule type" value="Genomic_DNA"/>
</dbReference>
<organism evidence="3 4">
    <name type="scientific">Rouxiella chamberiensis</name>
    <dbReference type="NCBI Taxonomy" id="1513468"/>
    <lineage>
        <taxon>Bacteria</taxon>
        <taxon>Pseudomonadati</taxon>
        <taxon>Pseudomonadota</taxon>
        <taxon>Gammaproteobacteria</taxon>
        <taxon>Enterobacterales</taxon>
        <taxon>Yersiniaceae</taxon>
        <taxon>Rouxiella</taxon>
    </lineage>
</organism>
<gene>
    <name evidence="3" type="ORF">O1V66_14015</name>
</gene>
<sequence length="1481" mass="165606">MSEHTTIPISTPVQSANAIIAADENIAAPEYLAGVMGSPLQPQSFYARTADSPLFTDGAPGETSSAESLATGSLTQNNHHQRLVDTLRTPGRWSREIADIAIPALADALNIHILFREPLGHRSIGDKHARRTVTLQRFCTPHYEHYSLIDDATRPFSSFDGDSFFRVISQALHGDDRSCAQYRHLAASHVNAHFQDYDGGTDAISRFAIAFNNIENQWATLDSAFPAIKEKILSETLCLLITELHNIRDSVGTHPFTLQQKKRIREIASHFIVVENKERIESLIRLINANEPDPQNAVVNNYRLHELRTRLEKSEDILKLKNIDALNGENEVDPESLLISLLNQDVLKLISVKGMSSLQLGSALHDAQLALMIDFYALVGVKSHALNEAINQIQLEGHAGNLTQVIAPALIGKVKNEFAHLVDRVRHYLPAEIGDHHMRDNTLAQHGDDYHPDNYDYQTPLEALLERGNAQEDEVIANRLLRLLEIRFLKRLPLLKLLENTVNNSLLLQEKSIVHEDEQKLFSAGHYAYPHIIDTLLDSRRERLAILLEEMPAAPLIIGDDFPVSEMSLEGLPYGPRGLSLAQIENWLADKSLSNTRLSCIGLYSCTAMHEITHTGSLDIRWMNNLHDSTLLQAFPLLPNPRLDHDADRFALIDTLVYVGREIEEPLQGRHPLGVLLDYSHRIFQQINGLSLTDNQLVYLLVTEYKDAILVIANRMYDEHGEDYSPLADWETLLVSVARDGQLAQKLENCPNEAFDIVNGLCEPALFRALALAKNIAIGKGFIKTNFSHYFNPAGERVYTPATLPDTYINIMPDSLFLISLPQPAHSIAGRVVVVPRHGGVSNLELLQDCIALDDKNAPAPGAAIAVDQQKRQAFLALVRQVADFAQKPDTVADSAKAAVETSLSIPESYAALKHQARFKRKRDDDPNNDGASSSGITGHAGRQHKSAATSVVVAASVRGQRQSVAPHDTLVKAPQQALQLALMAEHAALDFHTRALSLMAAYEMLLAAARTATQSPRQAADVLIRNSGMGAKLATVRGYRLCVDQLLSYYFTLIHQLFSAQALTSKEVYALTLEHSPWESSPGTRALALINHGQYSTSVQFIHVMLAAGVAEGSQRELKQFLNTRTHDFAHPRTVMQSRRDGFNRIKHEARQDWSRTPHALSGQAQQIIALLSRHQLLDDERQIASLHKKSRVALKASDQSALAALQAPLLERMLDGQRALESSLSAEYLRLGRQEKHLAARPLNAGQTRHFARQPQRASLLEFTARLSDVLADYRRITAQASRASQEKDSIFERQENERRRAMNLAVEPTAPGNVVSFLMTEMLPLVTQPKNTSSSSEPRYHGLQQTESYRDSLSKRLAQLEVVDRRLKNLNDEDDALQVLARRLGRLRDQKVPPEKAQDINKIIEQALDRRTHNDAAQELERLAYRTEMINQQVNTLKNKGLEQDLQRLQQFNRQHQTHREIQPPGNMRQTARTTQAR</sequence>
<dbReference type="Proteomes" id="UP001164712">
    <property type="component" value="Chromosome"/>
</dbReference>
<evidence type="ECO:0000313" key="4">
    <source>
        <dbReference type="Proteomes" id="UP001164712"/>
    </source>
</evidence>
<dbReference type="RefSeq" id="WP_045048555.1">
    <property type="nucleotide sequence ID" value="NZ_CP114058.1"/>
</dbReference>
<proteinExistence type="predicted"/>
<feature type="region of interest" description="Disordered" evidence="2">
    <location>
        <begin position="1331"/>
        <end position="1350"/>
    </location>
</feature>
<evidence type="ECO:0000313" key="3">
    <source>
        <dbReference type="EMBL" id="WAT00108.1"/>
    </source>
</evidence>
<accession>A0ABY7HL43</accession>
<evidence type="ECO:0000256" key="1">
    <source>
        <dbReference type="SAM" id="Coils"/>
    </source>
</evidence>
<feature type="region of interest" description="Disordered" evidence="2">
    <location>
        <begin position="51"/>
        <end position="77"/>
    </location>
</feature>
<feature type="compositionally biased region" description="Polar residues" evidence="2">
    <location>
        <begin position="62"/>
        <end position="77"/>
    </location>
</feature>